<evidence type="ECO:0000259" key="7">
    <source>
        <dbReference type="Pfam" id="PF00828"/>
    </source>
</evidence>
<feature type="region of interest" description="Disordered" evidence="6">
    <location>
        <begin position="1"/>
        <end position="61"/>
    </location>
</feature>
<reference evidence="8 9" key="1">
    <citation type="journal article" date="2011" name="J. Bacteriol.">
        <title>Genome sequence of the mercury-methylating and pleomorphic Desulfovibrio africanus Strain Walvis Bay.</title>
        <authorList>
            <person name="Brown S.D."/>
            <person name="Wall J.D."/>
            <person name="Kucken A.M."/>
            <person name="Gilmour C.C."/>
            <person name="Podar M."/>
            <person name="Brandt C.C."/>
            <person name="Teshima H."/>
            <person name="Detter J.C."/>
            <person name="Han C.S."/>
            <person name="Land M.L."/>
            <person name="Lucas S."/>
            <person name="Han J."/>
            <person name="Pennacchio L."/>
            <person name="Nolan M."/>
            <person name="Pitluck S."/>
            <person name="Woyke T."/>
            <person name="Goodwin L."/>
            <person name="Palumbo A.V."/>
            <person name="Elias D.A."/>
        </authorList>
    </citation>
    <scope>NUCLEOTIDE SEQUENCE [LARGE SCALE GENOMIC DNA]</scope>
    <source>
        <strain evidence="8 9">Walvis Bay</strain>
    </source>
</reference>
<keyword evidence="9" id="KW-1185">Reference proteome</keyword>
<keyword evidence="3 4" id="KW-0687">Ribonucleoprotein</keyword>
<feature type="domain" description="Large ribosomal subunit protein uL15/eL18" evidence="7">
    <location>
        <begin position="76"/>
        <end position="143"/>
    </location>
</feature>
<evidence type="ECO:0000313" key="8">
    <source>
        <dbReference type="EMBL" id="EGJ50541.1"/>
    </source>
</evidence>
<dbReference type="InterPro" id="IPR021131">
    <property type="entry name" value="Ribosomal_uL15/eL18"/>
</dbReference>
<dbReference type="PANTHER" id="PTHR12934">
    <property type="entry name" value="50S RIBOSOMAL PROTEIN L15"/>
    <property type="match status" value="1"/>
</dbReference>
<dbReference type="GO" id="GO:0006412">
    <property type="term" value="P:translation"/>
    <property type="evidence" value="ECO:0007669"/>
    <property type="project" value="UniProtKB-UniRule"/>
</dbReference>
<keyword evidence="2 4" id="KW-0689">Ribosomal protein</keyword>
<comment type="similarity">
    <text evidence="1 4 5">Belongs to the universal ribosomal protein uL15 family.</text>
</comment>
<evidence type="ECO:0000256" key="5">
    <source>
        <dbReference type="RuleBase" id="RU003888"/>
    </source>
</evidence>
<dbReference type="EMBL" id="CP003221">
    <property type="protein sequence ID" value="EGJ50541.1"/>
    <property type="molecule type" value="Genomic_DNA"/>
</dbReference>
<evidence type="ECO:0000256" key="3">
    <source>
        <dbReference type="ARBA" id="ARBA00023274"/>
    </source>
</evidence>
<dbReference type="PROSITE" id="PS00475">
    <property type="entry name" value="RIBOSOMAL_L15"/>
    <property type="match status" value="1"/>
</dbReference>
<dbReference type="SUPFAM" id="SSF52080">
    <property type="entry name" value="Ribosomal proteins L15p and L18e"/>
    <property type="match status" value="1"/>
</dbReference>
<dbReference type="GO" id="GO:0022625">
    <property type="term" value="C:cytosolic large ribosomal subunit"/>
    <property type="evidence" value="ECO:0007669"/>
    <property type="project" value="TreeGrafter"/>
</dbReference>
<comment type="subunit">
    <text evidence="4">Part of the 50S ribosomal subunit.</text>
</comment>
<dbReference type="HOGENOM" id="CLU_055188_4_2_7"/>
<organism evidence="8 9">
    <name type="scientific">Desulfocurvibacter africanus subsp. africanus str. Walvis Bay</name>
    <dbReference type="NCBI Taxonomy" id="690850"/>
    <lineage>
        <taxon>Bacteria</taxon>
        <taxon>Pseudomonadati</taxon>
        <taxon>Thermodesulfobacteriota</taxon>
        <taxon>Desulfovibrionia</taxon>
        <taxon>Desulfovibrionales</taxon>
        <taxon>Desulfovibrionaceae</taxon>
        <taxon>Desulfocurvibacter</taxon>
    </lineage>
</organism>
<proteinExistence type="inferred from homology"/>
<evidence type="ECO:0000313" key="9">
    <source>
        <dbReference type="Proteomes" id="UP000007844"/>
    </source>
</evidence>
<dbReference type="RefSeq" id="WP_014260260.1">
    <property type="nucleotide sequence ID" value="NC_016629.1"/>
</dbReference>
<dbReference type="Proteomes" id="UP000007844">
    <property type="component" value="Chromosome"/>
</dbReference>
<evidence type="ECO:0000256" key="4">
    <source>
        <dbReference type="HAMAP-Rule" id="MF_01341"/>
    </source>
</evidence>
<gene>
    <name evidence="4" type="primary">rplO</name>
    <name evidence="8" type="ORF">Desaf_2213</name>
</gene>
<dbReference type="NCBIfam" id="TIGR01071">
    <property type="entry name" value="rplO_bact"/>
    <property type="match status" value="1"/>
</dbReference>
<dbReference type="PANTHER" id="PTHR12934:SF11">
    <property type="entry name" value="LARGE RIBOSOMAL SUBUNIT PROTEIN UL15M"/>
    <property type="match status" value="1"/>
</dbReference>
<comment type="function">
    <text evidence="4">Binds to the 23S rRNA.</text>
</comment>
<keyword evidence="4" id="KW-0694">RNA-binding</keyword>
<name>F3YWP8_DESAF</name>
<dbReference type="KEGG" id="daf:Desaf_2213"/>
<keyword evidence="4" id="KW-0699">rRNA-binding</keyword>
<dbReference type="InterPro" id="IPR001196">
    <property type="entry name" value="Ribosomal_uL15_CS"/>
</dbReference>
<evidence type="ECO:0000256" key="2">
    <source>
        <dbReference type="ARBA" id="ARBA00022980"/>
    </source>
</evidence>
<evidence type="ECO:0000256" key="1">
    <source>
        <dbReference type="ARBA" id="ARBA00007320"/>
    </source>
</evidence>
<dbReference type="STRING" id="690850.Desaf_2213"/>
<feature type="compositionally biased region" description="Gly residues" evidence="6">
    <location>
        <begin position="21"/>
        <end position="32"/>
    </location>
</feature>
<dbReference type="GO" id="GO:0019843">
    <property type="term" value="F:rRNA binding"/>
    <property type="evidence" value="ECO:0007669"/>
    <property type="project" value="UniProtKB-UniRule"/>
</dbReference>
<sequence length="148" mass="15718">MRLNELYPFDEERKTRKRVGRGGGSGLGGTSGKGHKGARSRSGYSAKPGFEGGQMPLARRLPKHGFKNPFRVEYAPVNLSRIAEVFQGAAEVSLEDMYAKGLCPRGVAVKILGNGELAAAMSIEAHRFSKSALEKIAKAGGSAKALEG</sequence>
<dbReference type="GO" id="GO:0003735">
    <property type="term" value="F:structural constituent of ribosome"/>
    <property type="evidence" value="ECO:0007669"/>
    <property type="project" value="InterPro"/>
</dbReference>
<dbReference type="Gene3D" id="3.100.10.10">
    <property type="match status" value="1"/>
</dbReference>
<evidence type="ECO:0000256" key="6">
    <source>
        <dbReference type="SAM" id="MobiDB-lite"/>
    </source>
</evidence>
<dbReference type="InterPro" id="IPR005749">
    <property type="entry name" value="Ribosomal_uL15_bac-type"/>
</dbReference>
<dbReference type="InterPro" id="IPR030878">
    <property type="entry name" value="Ribosomal_uL15"/>
</dbReference>
<dbReference type="eggNOG" id="COG0200">
    <property type="taxonomic scope" value="Bacteria"/>
</dbReference>
<protein>
    <recommendedName>
        <fullName evidence="4">Large ribosomal subunit protein uL15</fullName>
    </recommendedName>
</protein>
<dbReference type="AlphaFoldDB" id="F3YWP8"/>
<accession>F3YWP8</accession>
<dbReference type="Pfam" id="PF00828">
    <property type="entry name" value="Ribosomal_L27A"/>
    <property type="match status" value="1"/>
</dbReference>
<dbReference type="InterPro" id="IPR036227">
    <property type="entry name" value="Ribosomal_uL15/eL18_sf"/>
</dbReference>
<dbReference type="HAMAP" id="MF_01341">
    <property type="entry name" value="Ribosomal_uL15"/>
    <property type="match status" value="1"/>
</dbReference>